<keyword evidence="2" id="KW-1133">Transmembrane helix</keyword>
<keyword evidence="5" id="KW-1185">Reference proteome</keyword>
<dbReference type="GO" id="GO:0009279">
    <property type="term" value="C:cell outer membrane"/>
    <property type="evidence" value="ECO:0007669"/>
    <property type="project" value="UniProtKB-SubCell"/>
</dbReference>
<keyword evidence="1 2" id="KW-0472">Membrane</keyword>
<dbReference type="InterPro" id="IPR023996">
    <property type="entry name" value="TonB-dep_OMP_SusC/RagA"/>
</dbReference>
<dbReference type="InterPro" id="IPR037066">
    <property type="entry name" value="Plug_dom_sf"/>
</dbReference>
<comment type="subcellular location">
    <subcellularLocation>
        <location evidence="1">Cell outer membrane</location>
        <topology evidence="1">Multi-pass membrane protein</topology>
    </subcellularLocation>
</comment>
<dbReference type="InterPro" id="IPR012910">
    <property type="entry name" value="Plug_dom"/>
</dbReference>
<organism evidence="4 5">
    <name type="scientific">Riemerella columbipharyngis</name>
    <dbReference type="NCBI Taxonomy" id="1071918"/>
    <lineage>
        <taxon>Bacteria</taxon>
        <taxon>Pseudomonadati</taxon>
        <taxon>Bacteroidota</taxon>
        <taxon>Flavobacteriia</taxon>
        <taxon>Flavobacteriales</taxon>
        <taxon>Weeksellaceae</taxon>
        <taxon>Riemerella</taxon>
    </lineage>
</organism>
<accession>A0A1G6YAG6</accession>
<keyword evidence="1 2" id="KW-0812">Transmembrane</keyword>
<dbReference type="EMBL" id="FNAS01000001">
    <property type="protein sequence ID" value="SDD86565.1"/>
    <property type="molecule type" value="Genomic_DNA"/>
</dbReference>
<sequence length="1095" mass="124344">MSESKYFETIVVSGFVIKVIFFYLELLYFKFYLCKKKALEKGLRDFYGRLLPISVLLFLSQNMEAQKDSIKNKDIEEVVITGYNKVKNRVFTGSAVQVKLKDIQLNGVADVSRMLEGRVAGLNIQNVTGTFGSAPRINIRGGASITGNVQPLWVIDGAVYEDIVSLTLDQLVSGDAVTLISSAIAGINPSDIQDIQVLKDASATSMYGARALNGVIVITTKSGKRNSANKISYNYEQSYRDIPSYNDYDLLNSQETMSIYREMENKGYFSMANTYYGRRAGVYYQMYDAINTFDPNTGKFLLENTEDARLAFLRKYEYANTDWFKQLFRITPTQNHTISFSGGGKNTAAYASLGFFNDTGWSITDEVKRLTANMKNTFYINNKLKVELAAQGNIRKQKAPGTFSQRKNTVIGSYERDFDINPFSYALGTSRTLRAKDENGNLEYYRNNWAPFNILNEYNNNYMDINVLDFKIQTELEYKINKKLTANFLAVARKAQTKSRHYIKENSNTVLAFRANDNAKVADENIYLFKDPDHPLALPQSALPNGGIFNQTDNSLESYLVRASLDYSKRWNAHDLKLFGFSEVRYADRTVSPFQGYGIQYDRGNQIYTSPLIFQKLINDNIDYFGLMMRRDRGVTFSANATYAYNNKYVINAVGNYEGSNIAGKGSRTRWLPTWNVGAKWNIHKENFLSNTPWISTLALRGSYGLTAKMNENAINSLAVFKSAITNRYNIKDRENELNILYLENRDLTWEKMYETNLGLDLGLFGNRLNTTVDVYSRKSFDLIDLIRTSGVGGQYYKYANFGDMETKGIEFTLNSTNIKNDNFEWQTNLSLSYYKQKITRLLNNPNTFDLVSGTGQGNVVGYARGSIFSFDFAGLNSEGLPTFNFEDYPFQGNIPYQNISGADFLDTNYSLSYLKYNGSVEPNFTGGFSNTFSYKNFSLSFFVTFQAGNKIRLKPTYDAAYGDLNVFSKYYFDRWVNPGDEAKTNVPVIPSQDLISLLGKENIERAYNTYNYSQLRIADGSFVRMKSISLGYKVPEVYSKRWGVSSLSFRLQAVNPFLIYSDKKLNGQDPEFYRAGGVAVPITKQYSISLNLGF</sequence>
<keyword evidence="1" id="KW-0998">Cell outer membrane</keyword>
<dbReference type="Pfam" id="PF07715">
    <property type="entry name" value="Plug"/>
    <property type="match status" value="1"/>
</dbReference>
<dbReference type="STRING" id="1071918.SAMN05421544_10166"/>
<evidence type="ECO:0000313" key="4">
    <source>
        <dbReference type="EMBL" id="SDD86565.1"/>
    </source>
</evidence>
<evidence type="ECO:0000256" key="1">
    <source>
        <dbReference type="PROSITE-ProRule" id="PRU01360"/>
    </source>
</evidence>
<feature type="transmembrane region" description="Helical" evidence="2">
    <location>
        <begin position="6"/>
        <end position="26"/>
    </location>
</feature>
<keyword evidence="1" id="KW-0813">Transport</keyword>
<dbReference type="SUPFAM" id="SSF56935">
    <property type="entry name" value="Porins"/>
    <property type="match status" value="1"/>
</dbReference>
<gene>
    <name evidence="4" type="ORF">SAMN05421544_10166</name>
</gene>
<dbReference type="NCBIfam" id="TIGR04056">
    <property type="entry name" value="OMP_RagA_SusC"/>
    <property type="match status" value="1"/>
</dbReference>
<dbReference type="Proteomes" id="UP000198517">
    <property type="component" value="Unassembled WGS sequence"/>
</dbReference>
<keyword evidence="1" id="KW-1134">Transmembrane beta strand</keyword>
<protein>
    <submittedName>
        <fullName evidence="4">TonB-linked outer membrane protein, SusC/RagA family</fullName>
    </submittedName>
</protein>
<proteinExistence type="inferred from homology"/>
<evidence type="ECO:0000256" key="2">
    <source>
        <dbReference type="SAM" id="Phobius"/>
    </source>
</evidence>
<dbReference type="InterPro" id="IPR023997">
    <property type="entry name" value="TonB-dep_OMP_SusC/RagA_CS"/>
</dbReference>
<name>A0A1G6YAG6_9FLAO</name>
<dbReference type="InterPro" id="IPR039426">
    <property type="entry name" value="TonB-dep_rcpt-like"/>
</dbReference>
<evidence type="ECO:0000313" key="5">
    <source>
        <dbReference type="Proteomes" id="UP000198517"/>
    </source>
</evidence>
<dbReference type="Gene3D" id="2.170.130.10">
    <property type="entry name" value="TonB-dependent receptor, plug domain"/>
    <property type="match status" value="1"/>
</dbReference>
<dbReference type="NCBIfam" id="TIGR04057">
    <property type="entry name" value="SusC_RagA_signa"/>
    <property type="match status" value="1"/>
</dbReference>
<dbReference type="AlphaFoldDB" id="A0A1G6YAG6"/>
<dbReference type="PROSITE" id="PS52016">
    <property type="entry name" value="TONB_DEPENDENT_REC_3"/>
    <property type="match status" value="1"/>
</dbReference>
<feature type="domain" description="TonB-dependent receptor plug" evidence="3">
    <location>
        <begin position="92"/>
        <end position="215"/>
    </location>
</feature>
<evidence type="ECO:0000259" key="3">
    <source>
        <dbReference type="Pfam" id="PF07715"/>
    </source>
</evidence>
<reference evidence="4 5" key="1">
    <citation type="submission" date="2016-10" db="EMBL/GenBank/DDBJ databases">
        <authorList>
            <person name="de Groot N.N."/>
        </authorList>
    </citation>
    <scope>NUCLEOTIDE SEQUENCE [LARGE SCALE GENOMIC DNA]</scope>
    <source>
        <strain evidence="4 5">DSM 24015</strain>
    </source>
</reference>
<comment type="similarity">
    <text evidence="1">Belongs to the TonB-dependent receptor family.</text>
</comment>